<keyword evidence="2" id="KW-1133">Transmembrane helix</keyword>
<reference evidence="3" key="1">
    <citation type="submission" date="2019-08" db="EMBL/GenBank/DDBJ databases">
        <authorList>
            <person name="Kucharzyk K."/>
            <person name="Murdoch R.W."/>
            <person name="Higgins S."/>
            <person name="Loffler F."/>
        </authorList>
    </citation>
    <scope>NUCLEOTIDE SEQUENCE</scope>
</reference>
<proteinExistence type="predicted"/>
<feature type="transmembrane region" description="Helical" evidence="2">
    <location>
        <begin position="116"/>
        <end position="136"/>
    </location>
</feature>
<evidence type="ECO:0000256" key="2">
    <source>
        <dbReference type="SAM" id="Phobius"/>
    </source>
</evidence>
<sequence>MTGFTVLVFPPCTQPLAALIGADLIHQANPCLLFQHGAVLVITHMRFCHGWDDIQQGTPCAGANVGLLSQTQHFRMTWRYFQQFVYAVACGVIFITRQLQANASDFYRDRIISRQFGSTLKVLVGASFVTALLSRFCRQQVIHYWLFCMIGIFRHQLLNLLIVTFCQFEQRLFGLLTGATTFTTHKPPTGMCAGAENSAQQPFNRKQDDHGDDQDDHQARHAGFDIVVIRLDQHIALMTGYHRTDDDPGDQQHKEQQYF</sequence>
<dbReference type="AlphaFoldDB" id="A0A645F245"/>
<evidence type="ECO:0000313" key="3">
    <source>
        <dbReference type="EMBL" id="MPN06684.1"/>
    </source>
</evidence>
<name>A0A645F245_9ZZZZ</name>
<dbReference type="EMBL" id="VSSQ01052614">
    <property type="protein sequence ID" value="MPN06684.1"/>
    <property type="molecule type" value="Genomic_DNA"/>
</dbReference>
<feature type="transmembrane region" description="Helical" evidence="2">
    <location>
        <begin position="142"/>
        <end position="166"/>
    </location>
</feature>
<feature type="region of interest" description="Disordered" evidence="1">
    <location>
        <begin position="189"/>
        <end position="217"/>
    </location>
</feature>
<gene>
    <name evidence="3" type="ORF">SDC9_153940</name>
</gene>
<protein>
    <submittedName>
        <fullName evidence="3">Uncharacterized protein</fullName>
    </submittedName>
</protein>
<keyword evidence="2" id="KW-0812">Transmembrane</keyword>
<evidence type="ECO:0000256" key="1">
    <source>
        <dbReference type="SAM" id="MobiDB-lite"/>
    </source>
</evidence>
<keyword evidence="2" id="KW-0472">Membrane</keyword>
<comment type="caution">
    <text evidence="3">The sequence shown here is derived from an EMBL/GenBank/DDBJ whole genome shotgun (WGS) entry which is preliminary data.</text>
</comment>
<organism evidence="3">
    <name type="scientific">bioreactor metagenome</name>
    <dbReference type="NCBI Taxonomy" id="1076179"/>
    <lineage>
        <taxon>unclassified sequences</taxon>
        <taxon>metagenomes</taxon>
        <taxon>ecological metagenomes</taxon>
    </lineage>
</organism>
<accession>A0A645F245</accession>
<feature type="transmembrane region" description="Helical" evidence="2">
    <location>
        <begin position="77"/>
        <end position="95"/>
    </location>
</feature>